<evidence type="ECO:0000259" key="4">
    <source>
        <dbReference type="PROSITE" id="PS50893"/>
    </source>
</evidence>
<dbReference type="InterPro" id="IPR003439">
    <property type="entry name" value="ABC_transporter-like_ATP-bd"/>
</dbReference>
<dbReference type="PROSITE" id="PS50893">
    <property type="entry name" value="ABC_TRANSPORTER_2"/>
    <property type="match status" value="1"/>
</dbReference>
<dbReference type="GO" id="GO:0005524">
    <property type="term" value="F:ATP binding"/>
    <property type="evidence" value="ECO:0007669"/>
    <property type="project" value="UniProtKB-KW"/>
</dbReference>
<dbReference type="InterPro" id="IPR027417">
    <property type="entry name" value="P-loop_NTPase"/>
</dbReference>
<evidence type="ECO:0000256" key="2">
    <source>
        <dbReference type="ARBA" id="ARBA00022840"/>
    </source>
</evidence>
<evidence type="ECO:0000256" key="1">
    <source>
        <dbReference type="ARBA" id="ARBA00022741"/>
    </source>
</evidence>
<feature type="region of interest" description="Disordered" evidence="3">
    <location>
        <begin position="1"/>
        <end position="23"/>
    </location>
</feature>
<protein>
    <submittedName>
        <fullName evidence="5">ATP-binding cassette domain-containing protein</fullName>
    </submittedName>
</protein>
<organism evidence="6 7">
    <name type="scientific">Hydrogenibacillus schlegelii</name>
    <name type="common">Bacillus schlegelii</name>
    <dbReference type="NCBI Taxonomy" id="1484"/>
    <lineage>
        <taxon>Bacteria</taxon>
        <taxon>Bacillati</taxon>
        <taxon>Bacillota</taxon>
        <taxon>Bacilli</taxon>
        <taxon>Bacillales</taxon>
        <taxon>Bacillales Family X. Incertae Sedis</taxon>
        <taxon>Hydrogenibacillus</taxon>
    </lineage>
</organism>
<evidence type="ECO:0000313" key="6">
    <source>
        <dbReference type="EMBL" id="OAR04200.1"/>
    </source>
</evidence>
<evidence type="ECO:0000313" key="5">
    <source>
        <dbReference type="EMBL" id="MBT9282174.1"/>
    </source>
</evidence>
<dbReference type="Proteomes" id="UP000243024">
    <property type="component" value="Unassembled WGS sequence"/>
</dbReference>
<dbReference type="RefSeq" id="WP_082910502.1">
    <property type="nucleotide sequence ID" value="NZ_CBCSAS010000008.1"/>
</dbReference>
<dbReference type="PANTHER" id="PTHR42794:SF2">
    <property type="entry name" value="ABC TRANSPORTER ATP-BINDING PROTEIN"/>
    <property type="match status" value="1"/>
</dbReference>
<name>A0A179IR67_HYDSH</name>
<dbReference type="Gene3D" id="3.40.50.300">
    <property type="entry name" value="P-loop containing nucleotide triphosphate hydrolases"/>
    <property type="match status" value="1"/>
</dbReference>
<gene>
    <name evidence="5" type="ORF">KM312_05895</name>
    <name evidence="6" type="ORF">SA87_07050</name>
</gene>
<sequence>MERRDERKERDRDAREAPGLKTAGGPIVALDGVSVVRDGRPLLQDVTWRVAPGERWAVLGLNGAGKSTLLRLLSGRLFPTRGTVRLFGHRLGTVPVEALQAKIGWIGGELKEAFGPESPREIVALGRRGAVRPPERPAPAVLAAAGETLAAVGLDGAAMDRPYATLSDGERARTLLARALFSDPALFVFDEPTAGLDLFAREALLETIDRRLSQTNGAAVYVTHHLEEVLPLFDRVLLLRRGEVFFAGPRAEALTEGRLRAFYGRPIRLYRFGDRVWALPEAPAHPEAPTGR</sequence>
<keyword evidence="2 5" id="KW-0067">ATP-binding</keyword>
<dbReference type="InterPro" id="IPR003593">
    <property type="entry name" value="AAA+_ATPase"/>
</dbReference>
<feature type="domain" description="ABC transporter" evidence="4">
    <location>
        <begin position="28"/>
        <end position="266"/>
    </location>
</feature>
<dbReference type="Pfam" id="PF00005">
    <property type="entry name" value="ABC_tran"/>
    <property type="match status" value="1"/>
</dbReference>
<keyword evidence="7" id="KW-1185">Reference proteome</keyword>
<dbReference type="PANTHER" id="PTHR42794">
    <property type="entry name" value="HEMIN IMPORT ATP-BINDING PROTEIN HMUV"/>
    <property type="match status" value="1"/>
</dbReference>
<dbReference type="EMBL" id="JAHHQF010000050">
    <property type="protein sequence ID" value="MBT9282174.1"/>
    <property type="molecule type" value="Genomic_DNA"/>
</dbReference>
<dbReference type="GO" id="GO:0016887">
    <property type="term" value="F:ATP hydrolysis activity"/>
    <property type="evidence" value="ECO:0007669"/>
    <property type="project" value="InterPro"/>
</dbReference>
<dbReference type="STRING" id="1484.SA87_07050"/>
<keyword evidence="1" id="KW-0547">Nucleotide-binding</keyword>
<feature type="compositionally biased region" description="Basic and acidic residues" evidence="3">
    <location>
        <begin position="1"/>
        <end position="18"/>
    </location>
</feature>
<reference evidence="5" key="2">
    <citation type="journal article" date="2021" name="Microbiology">
        <title>Metagenomic Analysis of the Microbial Community in the Underground Coal Fire Area (Kemerovo Region, Russia) Revealed Predominance of Thermophilic Members of the Phyla Deinococcus-thermus, Aquificae, and Firmicutes.</title>
        <authorList>
            <person name="Kadnikov V."/>
            <person name="Mardanov A.V."/>
            <person name="Beletsky A.V."/>
            <person name="Karnachuk O.V."/>
            <person name="Ravin N.V."/>
        </authorList>
    </citation>
    <scope>NUCLEOTIDE SEQUENCE</scope>
    <source>
        <strain evidence="5">RBS10-49</strain>
    </source>
</reference>
<proteinExistence type="predicted"/>
<comment type="caution">
    <text evidence="6">The sequence shown here is derived from an EMBL/GenBank/DDBJ whole genome shotgun (WGS) entry which is preliminary data.</text>
</comment>
<dbReference type="SMART" id="SM00382">
    <property type="entry name" value="AAA"/>
    <property type="match status" value="1"/>
</dbReference>
<dbReference type="SUPFAM" id="SSF52540">
    <property type="entry name" value="P-loop containing nucleoside triphosphate hydrolases"/>
    <property type="match status" value="1"/>
</dbReference>
<reference evidence="6 7" key="1">
    <citation type="submission" date="2015-09" db="EMBL/GenBank/DDBJ databases">
        <title>Draft genome sequence of Hydrogenibacillus schlegelii DSM 2000.</title>
        <authorList>
            <person name="Hemp J."/>
        </authorList>
    </citation>
    <scope>NUCLEOTIDE SEQUENCE [LARGE SCALE GENOMIC DNA]</scope>
    <source>
        <strain evidence="6 7">MA 48</strain>
    </source>
</reference>
<dbReference type="AlphaFoldDB" id="A0A179IR67"/>
<evidence type="ECO:0000313" key="7">
    <source>
        <dbReference type="Proteomes" id="UP000243024"/>
    </source>
</evidence>
<evidence type="ECO:0000256" key="3">
    <source>
        <dbReference type="SAM" id="MobiDB-lite"/>
    </source>
</evidence>
<dbReference type="Proteomes" id="UP000748108">
    <property type="component" value="Unassembled WGS sequence"/>
</dbReference>
<dbReference type="EMBL" id="JXBB01000023">
    <property type="protein sequence ID" value="OAR04200.1"/>
    <property type="molecule type" value="Genomic_DNA"/>
</dbReference>
<accession>A0A179IR67</accession>